<dbReference type="InterPro" id="IPR038479">
    <property type="entry name" value="Transthyretin-like_sf"/>
</dbReference>
<dbReference type="InterPro" id="IPR001534">
    <property type="entry name" value="Transthyretin-like"/>
</dbReference>
<evidence type="ECO:0000313" key="6">
    <source>
        <dbReference type="EMBL" id="CAD5210814.1"/>
    </source>
</evidence>
<proteinExistence type="inferred from homology"/>
<dbReference type="AlphaFoldDB" id="A0A811K5Y6"/>
<sequence>MPLKVFVLALSIGFVHGWGQAQHYAVRGKITCDGEPVDLVRVQMYDYDKISEDDLMAETNTSEGGYFALNGTSTEVTEIEPYLMVYHHCGDTGEFLFVHCPLNYIYNLPTDKTNGEEVDIGTINLRGNFRRDDEKRGCL</sequence>
<name>A0A811K5Y6_9BILA</name>
<dbReference type="Proteomes" id="UP000614601">
    <property type="component" value="Unassembled WGS sequence"/>
</dbReference>
<protein>
    <submittedName>
        <fullName evidence="6">Uncharacterized protein</fullName>
    </submittedName>
</protein>
<evidence type="ECO:0000256" key="4">
    <source>
        <dbReference type="ARBA" id="ARBA00022729"/>
    </source>
</evidence>
<dbReference type="EMBL" id="CAJFCW020000002">
    <property type="protein sequence ID" value="CAG9092151.1"/>
    <property type="molecule type" value="Genomic_DNA"/>
</dbReference>
<dbReference type="GO" id="GO:0009986">
    <property type="term" value="C:cell surface"/>
    <property type="evidence" value="ECO:0007669"/>
    <property type="project" value="InterPro"/>
</dbReference>
<dbReference type="OrthoDB" id="5818349at2759"/>
<dbReference type="PANTHER" id="PTHR21700">
    <property type="entry name" value="TRANSTHYRETIN-LIKE FAMILY PROTEIN-RELATED"/>
    <property type="match status" value="1"/>
</dbReference>
<comment type="caution">
    <text evidence="6">The sequence shown here is derived from an EMBL/GenBank/DDBJ whole genome shotgun (WGS) entry which is preliminary data.</text>
</comment>
<comment type="similarity">
    <text evidence="2">Belongs to the nematode transthyretin-like family.</text>
</comment>
<keyword evidence="7" id="KW-1185">Reference proteome</keyword>
<evidence type="ECO:0000313" key="7">
    <source>
        <dbReference type="Proteomes" id="UP000614601"/>
    </source>
</evidence>
<reference evidence="6" key="1">
    <citation type="submission" date="2020-09" db="EMBL/GenBank/DDBJ databases">
        <authorList>
            <person name="Kikuchi T."/>
        </authorList>
    </citation>
    <scope>NUCLEOTIDE SEQUENCE</scope>
    <source>
        <strain evidence="6">SH1</strain>
    </source>
</reference>
<dbReference type="Pfam" id="PF01060">
    <property type="entry name" value="TTR-52"/>
    <property type="match status" value="1"/>
</dbReference>
<feature type="signal peptide" evidence="5">
    <location>
        <begin position="1"/>
        <end position="17"/>
    </location>
</feature>
<keyword evidence="3" id="KW-0964">Secreted</keyword>
<organism evidence="6 7">
    <name type="scientific">Bursaphelenchus okinawaensis</name>
    <dbReference type="NCBI Taxonomy" id="465554"/>
    <lineage>
        <taxon>Eukaryota</taxon>
        <taxon>Metazoa</taxon>
        <taxon>Ecdysozoa</taxon>
        <taxon>Nematoda</taxon>
        <taxon>Chromadorea</taxon>
        <taxon>Rhabditida</taxon>
        <taxon>Tylenchina</taxon>
        <taxon>Tylenchomorpha</taxon>
        <taxon>Aphelenchoidea</taxon>
        <taxon>Aphelenchoididae</taxon>
        <taxon>Bursaphelenchus</taxon>
    </lineage>
</organism>
<accession>A0A811K5Y6</accession>
<comment type="subcellular location">
    <subcellularLocation>
        <location evidence="1">Secreted</location>
    </subcellularLocation>
</comment>
<evidence type="ECO:0000256" key="5">
    <source>
        <dbReference type="SAM" id="SignalP"/>
    </source>
</evidence>
<dbReference type="EMBL" id="CAJFDH010000002">
    <property type="protein sequence ID" value="CAD5210814.1"/>
    <property type="molecule type" value="Genomic_DNA"/>
</dbReference>
<evidence type="ECO:0000256" key="1">
    <source>
        <dbReference type="ARBA" id="ARBA00004613"/>
    </source>
</evidence>
<dbReference type="Gene3D" id="2.60.40.3330">
    <property type="match status" value="1"/>
</dbReference>
<gene>
    <name evidence="6" type="ORF">BOKJ2_LOCUS3382</name>
</gene>
<evidence type="ECO:0000256" key="2">
    <source>
        <dbReference type="ARBA" id="ARBA00010112"/>
    </source>
</evidence>
<evidence type="ECO:0000256" key="3">
    <source>
        <dbReference type="ARBA" id="ARBA00022525"/>
    </source>
</evidence>
<feature type="chain" id="PRO_5036408252" evidence="5">
    <location>
        <begin position="18"/>
        <end position="139"/>
    </location>
</feature>
<keyword evidence="4 5" id="KW-0732">Signal</keyword>
<dbReference type="GO" id="GO:0005576">
    <property type="term" value="C:extracellular region"/>
    <property type="evidence" value="ECO:0007669"/>
    <property type="project" value="UniProtKB-SubCell"/>
</dbReference>
<dbReference type="Proteomes" id="UP000783686">
    <property type="component" value="Unassembled WGS sequence"/>
</dbReference>